<accession>A0A699TF19</accession>
<evidence type="ECO:0000313" key="2">
    <source>
        <dbReference type="EMBL" id="GFD08697.1"/>
    </source>
</evidence>
<organism evidence="2">
    <name type="scientific">Tanacetum cinerariifolium</name>
    <name type="common">Dalmatian daisy</name>
    <name type="synonym">Chrysanthemum cinerariifolium</name>
    <dbReference type="NCBI Taxonomy" id="118510"/>
    <lineage>
        <taxon>Eukaryota</taxon>
        <taxon>Viridiplantae</taxon>
        <taxon>Streptophyta</taxon>
        <taxon>Embryophyta</taxon>
        <taxon>Tracheophyta</taxon>
        <taxon>Spermatophyta</taxon>
        <taxon>Magnoliopsida</taxon>
        <taxon>eudicotyledons</taxon>
        <taxon>Gunneridae</taxon>
        <taxon>Pentapetalae</taxon>
        <taxon>asterids</taxon>
        <taxon>campanulids</taxon>
        <taxon>Asterales</taxon>
        <taxon>Asteraceae</taxon>
        <taxon>Asteroideae</taxon>
        <taxon>Anthemideae</taxon>
        <taxon>Anthemidinae</taxon>
        <taxon>Tanacetum</taxon>
    </lineage>
</organism>
<feature type="non-terminal residue" evidence="2">
    <location>
        <position position="1"/>
    </location>
</feature>
<dbReference type="EMBL" id="BKCJ011240236">
    <property type="protein sequence ID" value="GFD08697.1"/>
    <property type="molecule type" value="Genomic_DNA"/>
</dbReference>
<name>A0A699TF19_TANCI</name>
<dbReference type="AlphaFoldDB" id="A0A699TF19"/>
<feature type="non-terminal residue" evidence="2">
    <location>
        <position position="67"/>
    </location>
</feature>
<feature type="region of interest" description="Disordered" evidence="1">
    <location>
        <begin position="26"/>
        <end position="67"/>
    </location>
</feature>
<sequence length="67" mass="6716">ARRGNVQRARSDRDKQQVALVAAEPASGAGAGAACPGGAATAQSLDPYKPGEVDPAEELRQPGFVAG</sequence>
<evidence type="ECO:0000256" key="1">
    <source>
        <dbReference type="SAM" id="MobiDB-lite"/>
    </source>
</evidence>
<proteinExistence type="predicted"/>
<gene>
    <name evidence="2" type="ORF">Tci_880666</name>
</gene>
<protein>
    <submittedName>
        <fullName evidence="2">Uncharacterized protein</fullName>
    </submittedName>
</protein>
<comment type="caution">
    <text evidence="2">The sequence shown here is derived from an EMBL/GenBank/DDBJ whole genome shotgun (WGS) entry which is preliminary data.</text>
</comment>
<feature type="compositionally biased region" description="Basic and acidic residues" evidence="1">
    <location>
        <begin position="49"/>
        <end position="60"/>
    </location>
</feature>
<reference evidence="2" key="1">
    <citation type="journal article" date="2019" name="Sci. Rep.">
        <title>Draft genome of Tanacetum cinerariifolium, the natural source of mosquito coil.</title>
        <authorList>
            <person name="Yamashiro T."/>
            <person name="Shiraishi A."/>
            <person name="Satake H."/>
            <person name="Nakayama K."/>
        </authorList>
    </citation>
    <scope>NUCLEOTIDE SEQUENCE</scope>
</reference>
<feature type="compositionally biased region" description="Low complexity" evidence="1">
    <location>
        <begin position="26"/>
        <end position="42"/>
    </location>
</feature>